<dbReference type="RefSeq" id="WP_263532714.1">
    <property type="nucleotide sequence ID" value="NZ_JAQQXT010000006.1"/>
</dbReference>
<comment type="caution">
    <text evidence="1">The sequence shown here is derived from an EMBL/GenBank/DDBJ whole genome shotgun (WGS) entry which is preliminary data.</text>
</comment>
<keyword evidence="2" id="KW-1185">Reference proteome</keyword>
<accession>A0ABT5KEF8</accession>
<proteinExistence type="predicted"/>
<dbReference type="EMBL" id="JAQQXT010000006">
    <property type="protein sequence ID" value="MDC8772195.1"/>
    <property type="molecule type" value="Genomic_DNA"/>
</dbReference>
<evidence type="ECO:0000313" key="2">
    <source>
        <dbReference type="Proteomes" id="UP001221189"/>
    </source>
</evidence>
<evidence type="ECO:0000313" key="1">
    <source>
        <dbReference type="EMBL" id="MDC8772195.1"/>
    </source>
</evidence>
<name>A0ABT5KEF8_9BURK</name>
<gene>
    <name evidence="1" type="ORF">PRZ03_11490</name>
</gene>
<dbReference type="Proteomes" id="UP001221189">
    <property type="component" value="Unassembled WGS sequence"/>
</dbReference>
<reference evidence="1 2" key="1">
    <citation type="submission" date="2022-10" db="EMBL/GenBank/DDBJ databases">
        <title>Paucibacter sp. hw1 Genome sequencing.</title>
        <authorList>
            <person name="Park S."/>
        </authorList>
    </citation>
    <scope>NUCLEOTIDE SEQUENCE [LARGE SCALE GENOMIC DNA]</scope>
    <source>
        <strain evidence="2">hw1</strain>
    </source>
</reference>
<sequence>MSLEPDYRSGRWAMHFEEIDKEIVTLALMCELPLATPGALERVLHGDISVCGKEKPAAFGKLRGLLMLHYSDQAKAIEALGPEQALALVGQVVERLRERFGDRLGAPEA</sequence>
<protein>
    <submittedName>
        <fullName evidence="1">Uncharacterized protein</fullName>
    </submittedName>
</protein>
<organism evidence="1 2">
    <name type="scientific">Roseateles albus</name>
    <dbReference type="NCBI Taxonomy" id="2987525"/>
    <lineage>
        <taxon>Bacteria</taxon>
        <taxon>Pseudomonadati</taxon>
        <taxon>Pseudomonadota</taxon>
        <taxon>Betaproteobacteria</taxon>
        <taxon>Burkholderiales</taxon>
        <taxon>Sphaerotilaceae</taxon>
        <taxon>Roseateles</taxon>
    </lineage>
</organism>